<keyword evidence="4" id="KW-0812">Transmembrane</keyword>
<reference evidence="6" key="1">
    <citation type="submission" date="2020-11" db="EMBL/GenBank/DDBJ databases">
        <authorList>
            <consortium name="DOE Joint Genome Institute"/>
            <person name="Ahrendt S."/>
            <person name="Riley R."/>
            <person name="Andreopoulos W."/>
            <person name="Labutti K."/>
            <person name="Pangilinan J."/>
            <person name="Ruiz-Duenas F.J."/>
            <person name="Barrasa J.M."/>
            <person name="Sanchez-Garcia M."/>
            <person name="Camarero S."/>
            <person name="Miyauchi S."/>
            <person name="Serrano A."/>
            <person name="Linde D."/>
            <person name="Babiker R."/>
            <person name="Drula E."/>
            <person name="Ayuso-Fernandez I."/>
            <person name="Pacheco R."/>
            <person name="Padilla G."/>
            <person name="Ferreira P."/>
            <person name="Barriuso J."/>
            <person name="Kellner H."/>
            <person name="Castanera R."/>
            <person name="Alfaro M."/>
            <person name="Ramirez L."/>
            <person name="Pisabarro A.G."/>
            <person name="Kuo A."/>
            <person name="Tritt A."/>
            <person name="Lipzen A."/>
            <person name="He G."/>
            <person name="Yan M."/>
            <person name="Ng V."/>
            <person name="Cullen D."/>
            <person name="Martin F."/>
            <person name="Rosso M.-N."/>
            <person name="Henrissat B."/>
            <person name="Hibbett D."/>
            <person name="Martinez A.T."/>
            <person name="Grigoriev I.V."/>
        </authorList>
    </citation>
    <scope>NUCLEOTIDE SEQUENCE</scope>
    <source>
        <strain evidence="6">MF-IS2</strain>
    </source>
</reference>
<evidence type="ECO:0000313" key="7">
    <source>
        <dbReference type="Proteomes" id="UP000807342"/>
    </source>
</evidence>
<dbReference type="PANTHER" id="PTHR12203:SF35">
    <property type="entry name" value="PROTEIN O-GLUCOSYLTRANSFERASE 1"/>
    <property type="match status" value="1"/>
</dbReference>
<dbReference type="EMBL" id="MU151244">
    <property type="protein sequence ID" value="KAF9446462.1"/>
    <property type="molecule type" value="Genomic_DNA"/>
</dbReference>
<feature type="transmembrane region" description="Helical" evidence="4">
    <location>
        <begin position="39"/>
        <end position="59"/>
    </location>
</feature>
<dbReference type="PANTHER" id="PTHR12203">
    <property type="entry name" value="KDEL LYS-ASP-GLU-LEU CONTAINING - RELATED"/>
    <property type="match status" value="1"/>
</dbReference>
<feature type="non-terminal residue" evidence="6">
    <location>
        <position position="623"/>
    </location>
</feature>
<comment type="caution">
    <text evidence="6">The sequence shown here is derived from an EMBL/GenBank/DDBJ whole genome shotgun (WGS) entry which is preliminary data.</text>
</comment>
<protein>
    <submittedName>
        <fullName evidence="6">Glycosyltransferase family 90 protein</fullName>
    </submittedName>
</protein>
<accession>A0A9P5X8B1</accession>
<evidence type="ECO:0000256" key="2">
    <source>
        <dbReference type="ARBA" id="ARBA00022679"/>
    </source>
</evidence>
<feature type="domain" description="Glycosyl transferase CAP10" evidence="5">
    <location>
        <begin position="342"/>
        <end position="623"/>
    </location>
</feature>
<dbReference type="OrthoDB" id="202415at2759"/>
<proteinExistence type="inferred from homology"/>
<dbReference type="Proteomes" id="UP000807342">
    <property type="component" value="Unassembled WGS sequence"/>
</dbReference>
<organism evidence="6 7">
    <name type="scientific">Macrolepiota fuliginosa MF-IS2</name>
    <dbReference type="NCBI Taxonomy" id="1400762"/>
    <lineage>
        <taxon>Eukaryota</taxon>
        <taxon>Fungi</taxon>
        <taxon>Dikarya</taxon>
        <taxon>Basidiomycota</taxon>
        <taxon>Agaricomycotina</taxon>
        <taxon>Agaricomycetes</taxon>
        <taxon>Agaricomycetidae</taxon>
        <taxon>Agaricales</taxon>
        <taxon>Agaricineae</taxon>
        <taxon>Agaricaceae</taxon>
        <taxon>Macrolepiota</taxon>
    </lineage>
</organism>
<evidence type="ECO:0000256" key="1">
    <source>
        <dbReference type="ARBA" id="ARBA00010118"/>
    </source>
</evidence>
<keyword evidence="4" id="KW-1133">Transmembrane helix</keyword>
<comment type="similarity">
    <text evidence="1">Belongs to the glycosyltransferase 90 family.</text>
</comment>
<dbReference type="AlphaFoldDB" id="A0A9P5X8B1"/>
<dbReference type="InterPro" id="IPR051091">
    <property type="entry name" value="O-Glucosyltr/Glycosyltrsf_90"/>
</dbReference>
<dbReference type="Pfam" id="PF05686">
    <property type="entry name" value="Glyco_transf_90"/>
    <property type="match status" value="1"/>
</dbReference>
<keyword evidence="4" id="KW-0472">Membrane</keyword>
<keyword evidence="7" id="KW-1185">Reference proteome</keyword>
<dbReference type="InterPro" id="IPR006598">
    <property type="entry name" value="CAP10"/>
</dbReference>
<gene>
    <name evidence="6" type="ORF">P691DRAFT_733210</name>
</gene>
<feature type="region of interest" description="Disordered" evidence="3">
    <location>
        <begin position="1"/>
        <end position="26"/>
    </location>
</feature>
<evidence type="ECO:0000256" key="4">
    <source>
        <dbReference type="SAM" id="Phobius"/>
    </source>
</evidence>
<dbReference type="GO" id="GO:0016740">
    <property type="term" value="F:transferase activity"/>
    <property type="evidence" value="ECO:0007669"/>
    <property type="project" value="UniProtKB-KW"/>
</dbReference>
<sequence>MPSEWPNKGTHTGNTCDVEHGEPPMVSPRRRGLLRILLARYKGALFLLVVILLFLHAGFSSSHNSRPDLALHPVTSKLNALSNVFRAAKGVITKHPIPKLMDDADDAYRAKLGKQSKSLEEAVAEYRKRYKRDPPRGFDEWWAFARENKLRMVDEFDGLMSDLEPFWALSGEEIRRRTQQAGELPSIHLVRVKNGESTTVKMNHAYEDSEVSARAHGFRSMISKFEAKLPDMDFAVNAKAEGRVLVSWDHRTHPNTTLQDSSGGINSMLGGPFVPDWGNDGNIWEAWRRTCPPDTPARKLFSSLRNPFVNEVTNYLSLASPSSDNASTDDTSNSKFAPRNEFQFMSTTNTNLDFCTHPHLHTSQGHFFSDWRTLPALYPVFTPARAQGFMDIRIPSHYYYGSTQRYTYGWDPVNLELKDVDPMEVPWEDKLDKIFWRGATTGGGSHPPGFAPQYQRHRFLRMSSDQSNTTLHSITFSDPPNSNRYLTSRVPAGELNKEVMDVAFVKAVAVESYPGGREALRRDHRFGEAVPLGEHWRYRYLVDLDGMSYSGRFLAFLASDSVPIKSTVYEEWFGDWIQPWVHFIPLSATYKEIYNIHAYFSGPTPSTLLATNATSYSSSSPSS</sequence>
<evidence type="ECO:0000259" key="5">
    <source>
        <dbReference type="SMART" id="SM00672"/>
    </source>
</evidence>
<name>A0A9P5X8B1_9AGAR</name>
<evidence type="ECO:0000256" key="3">
    <source>
        <dbReference type="SAM" id="MobiDB-lite"/>
    </source>
</evidence>
<evidence type="ECO:0000313" key="6">
    <source>
        <dbReference type="EMBL" id="KAF9446462.1"/>
    </source>
</evidence>
<dbReference type="SMART" id="SM00672">
    <property type="entry name" value="CAP10"/>
    <property type="match status" value="1"/>
</dbReference>
<keyword evidence="2" id="KW-0808">Transferase</keyword>